<keyword evidence="7 8" id="KW-0449">Lipoprotein</keyword>
<reference evidence="10" key="2">
    <citation type="submission" date="2012-03" db="EMBL/GenBank/DDBJ databases">
        <title>Complete genome sequence of Borrelia crocidurae.</title>
        <authorList>
            <person name="Elbir H."/>
            <person name="Gimenez G."/>
            <person name="Robert C."/>
            <person name="Raoult D."/>
            <person name="Drancourt M."/>
        </authorList>
    </citation>
    <scope>NUCLEOTIDE SEQUENCE [LARGE SCALE GENOMIC DNA]</scope>
    <source>
        <strain evidence="10">Achema</strain>
        <plasmid evidence="10">unnamed39</plasmid>
    </source>
</reference>
<dbReference type="SUPFAM" id="SSF74748">
    <property type="entry name" value="Variable surface antigen VlsE"/>
    <property type="match status" value="1"/>
</dbReference>
<evidence type="ECO:0000256" key="4">
    <source>
        <dbReference type="ARBA" id="ARBA00023136"/>
    </source>
</evidence>
<organism evidence="9 10">
    <name type="scientific">Borrelia crocidurae (strain Achema)</name>
    <dbReference type="NCBI Taxonomy" id="1155096"/>
    <lineage>
        <taxon>Bacteria</taxon>
        <taxon>Pseudomonadati</taxon>
        <taxon>Spirochaetota</taxon>
        <taxon>Spirochaetia</taxon>
        <taxon>Spirochaetales</taxon>
        <taxon>Borreliaceae</taxon>
        <taxon>Borrelia</taxon>
    </lineage>
</organism>
<evidence type="ECO:0000256" key="3">
    <source>
        <dbReference type="ARBA" id="ARBA00022729"/>
    </source>
</evidence>
<evidence type="ECO:0000256" key="7">
    <source>
        <dbReference type="ARBA" id="ARBA00023288"/>
    </source>
</evidence>
<dbReference type="InterPro" id="IPR000680">
    <property type="entry name" value="Borrelia_lipo"/>
</dbReference>
<keyword evidence="3" id="KW-0732">Signal</keyword>
<dbReference type="Pfam" id="PF00921">
    <property type="entry name" value="Lipoprotein_2"/>
    <property type="match status" value="1"/>
</dbReference>
<dbReference type="KEGG" id="bcw:Q7M_1412"/>
<geneLocation type="plasmid" evidence="10">
    <name>unnamed39</name>
</geneLocation>
<comment type="function">
    <text evidence="1 8">The Vlp and Vsp proteins are antigenically distinct proteins, only one vlp or vsp gene is transcriptionally active at any one time. Switching between these genes is a mechanism of host immune response evasion.</text>
</comment>
<dbReference type="GO" id="GO:0009279">
    <property type="term" value="C:cell outer membrane"/>
    <property type="evidence" value="ECO:0007669"/>
    <property type="project" value="UniProtKB-SubCell"/>
</dbReference>
<dbReference type="HOGENOM" id="CLU_2731988_0_0_12"/>
<name>I0FFI2_BORCA</name>
<protein>
    <recommendedName>
        <fullName evidence="8">Variable large protein</fullName>
    </recommendedName>
</protein>
<evidence type="ECO:0000313" key="9">
    <source>
        <dbReference type="EMBL" id="AFI32238.1"/>
    </source>
</evidence>
<evidence type="ECO:0000256" key="5">
    <source>
        <dbReference type="ARBA" id="ARBA00023139"/>
    </source>
</evidence>
<keyword evidence="4 8" id="KW-0472">Membrane</keyword>
<dbReference type="AlphaFoldDB" id="I0FFI2"/>
<keyword evidence="9" id="KW-0614">Plasmid</keyword>
<reference evidence="9 10" key="1">
    <citation type="journal article" date="2012" name="J. Bacteriol.">
        <title>Complete Genome Sequence of Borrelia crocidurae.</title>
        <authorList>
            <person name="Elbir H."/>
            <person name="Gimenez G."/>
            <person name="Robert C."/>
            <person name="Bergstrom S."/>
            <person name="Cutler S."/>
            <person name="Raoult D."/>
            <person name="Drancourt M."/>
        </authorList>
    </citation>
    <scope>NUCLEOTIDE SEQUENCE [LARGE SCALE GENOMIC DNA]</scope>
    <source>
        <strain evidence="9 10">Achema</strain>
        <plasmid evidence="10">unnamed39</plasmid>
    </source>
</reference>
<gene>
    <name evidence="9" type="ordered locus">Q7M_1412</name>
</gene>
<evidence type="ECO:0000256" key="8">
    <source>
        <dbReference type="RuleBase" id="RU363105"/>
    </source>
</evidence>
<accession>I0FFI2</accession>
<keyword evidence="6 8" id="KW-0998">Cell outer membrane</keyword>
<dbReference type="Proteomes" id="UP000005212">
    <property type="component" value="Plasmid unnamed39"/>
</dbReference>
<dbReference type="PATRIC" id="fig|1155096.3.peg.1462"/>
<evidence type="ECO:0000256" key="2">
    <source>
        <dbReference type="ARBA" id="ARBA00004459"/>
    </source>
</evidence>
<keyword evidence="5 8" id="KW-0564">Palmitate</keyword>
<comment type="subcellular location">
    <subcellularLocation>
        <location evidence="2 8">Cell outer membrane</location>
        <topology evidence="2 8">Lipid-anchor</topology>
    </subcellularLocation>
</comment>
<dbReference type="EMBL" id="CP003465">
    <property type="protein sequence ID" value="AFI32238.1"/>
    <property type="molecule type" value="Genomic_DNA"/>
</dbReference>
<evidence type="ECO:0000256" key="1">
    <source>
        <dbReference type="ARBA" id="ARBA00003932"/>
    </source>
</evidence>
<evidence type="ECO:0000256" key="6">
    <source>
        <dbReference type="ARBA" id="ARBA00023237"/>
    </source>
</evidence>
<proteinExistence type="predicted"/>
<sequence length="71" mass="7554">MQHQQDSVSVDALVKGIKEIVEVVLKKDEGNAEAIRTKDEQQKSIGKLFAKASDNASEAEAAAASATIEGR</sequence>
<evidence type="ECO:0000313" key="10">
    <source>
        <dbReference type="Proteomes" id="UP000005212"/>
    </source>
</evidence>